<dbReference type="AlphaFoldDB" id="A0A852RBQ8"/>
<keyword evidence="1" id="KW-1133">Transmembrane helix</keyword>
<feature type="signal peptide" evidence="2">
    <location>
        <begin position="1"/>
        <end position="31"/>
    </location>
</feature>
<sequence>MRRESSRLPALGAAMLAAALTVTGIPAAGHATDGQPEASLTREVEIAVSLDDGSTAKPLPGTRVSVSGFDGDTGELVEVAAGVAGQDGLAAVSVTGPDTSYIVDAVWPGAQGDLESVSSRSEFRLSSDEPVNVRLWGPIGTVSGTITATMKGAPVTSLAGAKLALVSGGVDLQTLDVAADGTFASAAVPTSSDADYSVRFVPPPGTTLADAQPANDAFALPRISGGVSEHSVERAFELVSTATTPDPEPGGEAPNLLLPPGVLGGAVFSGPGTPAQLGGALGDMSEEALAALLSATQNAAGDGVVIANANGQVLGLALGVTGPQQQLANGILSPTIAAFLRPTEPNVDVLSLDLETALLAVQSQGSSVLNRELADQIIFVQQRNAQLGLFAAAANAVRAFIATPNDEAYTAAAATARDAGVAHAFLDAPAAERPEQAEALLTHLKALTDSSANSQQMDMLRIQSLSGKRNEAFDAMSDFAKKMQGARSSIIGNMRSTPVALGLVEWDRGVVTGAFDLAGVEPGDHHLIMHVAGIGYTTISSLALADDSAVEGSGESEKPGAVEPPAPKQAIAETGGSAHVAGWVSGGALLLLGAAAIAVSLRPRRVHPARQAPIG</sequence>
<keyword evidence="1" id="KW-0812">Transmembrane</keyword>
<feature type="chain" id="PRO_5038952299" evidence="2">
    <location>
        <begin position="32"/>
        <end position="615"/>
    </location>
</feature>
<name>A0A852RBQ8_9MICO</name>
<dbReference type="RefSeq" id="WP_185988354.1">
    <property type="nucleotide sequence ID" value="NZ_BAAALZ010000002.1"/>
</dbReference>
<feature type="transmembrane region" description="Helical" evidence="1">
    <location>
        <begin position="580"/>
        <end position="601"/>
    </location>
</feature>
<accession>A0A852RBQ8</accession>
<dbReference type="EMBL" id="JACCBD010000001">
    <property type="protein sequence ID" value="NYD26320.1"/>
    <property type="molecule type" value="Genomic_DNA"/>
</dbReference>
<dbReference type="Proteomes" id="UP000586095">
    <property type="component" value="Unassembled WGS sequence"/>
</dbReference>
<keyword evidence="2" id="KW-0732">Signal</keyword>
<keyword evidence="4" id="KW-1185">Reference proteome</keyword>
<reference evidence="3 4" key="1">
    <citation type="submission" date="2020-07" db="EMBL/GenBank/DDBJ databases">
        <title>Sequencing the genomes of 1000 actinobacteria strains.</title>
        <authorList>
            <person name="Klenk H.-P."/>
        </authorList>
    </citation>
    <scope>NUCLEOTIDE SEQUENCE [LARGE SCALE GENOMIC DNA]</scope>
    <source>
        <strain evidence="3 4">DSM 17380</strain>
    </source>
</reference>
<proteinExistence type="predicted"/>
<keyword evidence="1" id="KW-0472">Membrane</keyword>
<protein>
    <submittedName>
        <fullName evidence="3">Uncharacterized protein</fullName>
    </submittedName>
</protein>
<evidence type="ECO:0000256" key="1">
    <source>
        <dbReference type="SAM" id="Phobius"/>
    </source>
</evidence>
<evidence type="ECO:0000313" key="4">
    <source>
        <dbReference type="Proteomes" id="UP000586095"/>
    </source>
</evidence>
<comment type="caution">
    <text evidence="3">The sequence shown here is derived from an EMBL/GenBank/DDBJ whole genome shotgun (WGS) entry which is preliminary data.</text>
</comment>
<organism evidence="3 4">
    <name type="scientific">Leucobacter aridicollis</name>
    <dbReference type="NCBI Taxonomy" id="283878"/>
    <lineage>
        <taxon>Bacteria</taxon>
        <taxon>Bacillati</taxon>
        <taxon>Actinomycetota</taxon>
        <taxon>Actinomycetes</taxon>
        <taxon>Micrococcales</taxon>
        <taxon>Microbacteriaceae</taxon>
        <taxon>Leucobacter</taxon>
    </lineage>
</organism>
<gene>
    <name evidence="3" type="ORF">BJ960_001123</name>
</gene>
<evidence type="ECO:0000256" key="2">
    <source>
        <dbReference type="SAM" id="SignalP"/>
    </source>
</evidence>
<evidence type="ECO:0000313" key="3">
    <source>
        <dbReference type="EMBL" id="NYD26320.1"/>
    </source>
</evidence>